<proteinExistence type="predicted"/>
<sequence>MNREMIESFVHRYLDATGSQVTEKNDGWITVQLSPEADKDLMNRSYYWGFVERTGAAPEPMQFTFIFDPETYSAKTAPPPRQAVPVPPPAPAAGNGVPGSAPATGEPATAAPQSDSILGRYFGVTTVISSGYGRIPSDVMAFGSRRMEQLFGVVKARGQFVRLFESPDPTVLNPYASLGYSTWLCVNYKVELICDMKRDELHSLGINMATGQIVEGFYDRVKKRRLTPQIPPTIHLQHAALSVDRAVAQLENFLGDKVSTYDQTWSVEAWKRLKEEWSRIDSYYGELLRSVEPSQKSEVEEQYKAREQEIDWQYRPRIAVSVTNCGFFHLYEGMRTPIDPSR</sequence>
<accession>A0ACC7NZK0</accession>
<gene>
    <name evidence="1" type="ORF">ACI1P1_14505</name>
</gene>
<dbReference type="EMBL" id="JBJURJ010000008">
    <property type="protein sequence ID" value="MFM9329501.1"/>
    <property type="molecule type" value="Genomic_DNA"/>
</dbReference>
<dbReference type="Proteomes" id="UP001631969">
    <property type="component" value="Unassembled WGS sequence"/>
</dbReference>
<keyword evidence="2" id="KW-1185">Reference proteome</keyword>
<name>A0ACC7NZK0_9BACL</name>
<reference evidence="1" key="1">
    <citation type="submission" date="2024-12" db="EMBL/GenBank/DDBJ databases">
        <authorList>
            <person name="Wu N."/>
        </authorList>
    </citation>
    <scope>NUCLEOTIDE SEQUENCE</scope>
    <source>
        <strain evidence="1">P15</strain>
    </source>
</reference>
<evidence type="ECO:0000313" key="2">
    <source>
        <dbReference type="Proteomes" id="UP001631969"/>
    </source>
</evidence>
<organism evidence="1 2">
    <name type="scientific">Paenibacillus mesotrionivorans</name>
    <dbReference type="NCBI Taxonomy" id="3160968"/>
    <lineage>
        <taxon>Bacteria</taxon>
        <taxon>Bacillati</taxon>
        <taxon>Bacillota</taxon>
        <taxon>Bacilli</taxon>
        <taxon>Bacillales</taxon>
        <taxon>Paenibacillaceae</taxon>
        <taxon>Paenibacillus</taxon>
    </lineage>
</organism>
<comment type="caution">
    <text evidence="1">The sequence shown here is derived from an EMBL/GenBank/DDBJ whole genome shotgun (WGS) entry which is preliminary data.</text>
</comment>
<evidence type="ECO:0000313" key="1">
    <source>
        <dbReference type="EMBL" id="MFM9329501.1"/>
    </source>
</evidence>
<protein>
    <submittedName>
        <fullName evidence="1">YqhG family protein</fullName>
    </submittedName>
</protein>